<feature type="compositionally biased region" description="Basic and acidic residues" evidence="1">
    <location>
        <begin position="244"/>
        <end position="254"/>
    </location>
</feature>
<proteinExistence type="predicted"/>
<accession>A0A6A5Z2Y8</accession>
<sequence length="254" mass="29402">MAPYFTLKHPYLGPHQGPHPLYGDTEGNLPAEEVVTLVLGKKPASLNISYMLENIEAVLAQDYTKLEYMDLSRSLDELAELSDEDLESHPHFSWLKDSYKSNKEHIDKFTKHIEVLDPQKYHDEVEVDVWLDELPLSGAQSKRRKLLGKGIYHVRTTIKENQLQLAKLEDFATRFQKLDKQKEIEKMSEIEKYSDYLEGVLARINSFPFVQWAKERQEDEKNKSQNFLMELRALPDSVSASPSESDHQPDSPEK</sequence>
<evidence type="ECO:0000313" key="3">
    <source>
        <dbReference type="Proteomes" id="UP000799770"/>
    </source>
</evidence>
<feature type="region of interest" description="Disordered" evidence="1">
    <location>
        <begin position="233"/>
        <end position="254"/>
    </location>
</feature>
<reference evidence="2" key="1">
    <citation type="journal article" date="2020" name="Stud. Mycol.">
        <title>101 Dothideomycetes genomes: a test case for predicting lifestyles and emergence of pathogens.</title>
        <authorList>
            <person name="Haridas S."/>
            <person name="Albert R."/>
            <person name="Binder M."/>
            <person name="Bloem J."/>
            <person name="Labutti K."/>
            <person name="Salamov A."/>
            <person name="Andreopoulos B."/>
            <person name="Baker S."/>
            <person name="Barry K."/>
            <person name="Bills G."/>
            <person name="Bluhm B."/>
            <person name="Cannon C."/>
            <person name="Castanera R."/>
            <person name="Culley D."/>
            <person name="Daum C."/>
            <person name="Ezra D."/>
            <person name="Gonzalez J."/>
            <person name="Henrissat B."/>
            <person name="Kuo A."/>
            <person name="Liang C."/>
            <person name="Lipzen A."/>
            <person name="Lutzoni F."/>
            <person name="Magnuson J."/>
            <person name="Mondo S."/>
            <person name="Nolan M."/>
            <person name="Ohm R."/>
            <person name="Pangilinan J."/>
            <person name="Park H.-J."/>
            <person name="Ramirez L."/>
            <person name="Alfaro M."/>
            <person name="Sun H."/>
            <person name="Tritt A."/>
            <person name="Yoshinaga Y."/>
            <person name="Zwiers L.-H."/>
            <person name="Turgeon B."/>
            <person name="Goodwin S."/>
            <person name="Spatafora J."/>
            <person name="Crous P."/>
            <person name="Grigoriev I."/>
        </authorList>
    </citation>
    <scope>NUCLEOTIDE SEQUENCE</scope>
    <source>
        <strain evidence="2">CBS 627.86</strain>
    </source>
</reference>
<evidence type="ECO:0000256" key="1">
    <source>
        <dbReference type="SAM" id="MobiDB-lite"/>
    </source>
</evidence>
<dbReference type="AlphaFoldDB" id="A0A6A5Z2Y8"/>
<protein>
    <submittedName>
        <fullName evidence="2">Uncharacterized protein</fullName>
    </submittedName>
</protein>
<dbReference type="Proteomes" id="UP000799770">
    <property type="component" value="Unassembled WGS sequence"/>
</dbReference>
<gene>
    <name evidence="2" type="ORF">BDV96DRAFT_602077</name>
</gene>
<name>A0A6A5Z2Y8_9PLEO</name>
<organism evidence="2 3">
    <name type="scientific">Lophiotrema nucula</name>
    <dbReference type="NCBI Taxonomy" id="690887"/>
    <lineage>
        <taxon>Eukaryota</taxon>
        <taxon>Fungi</taxon>
        <taxon>Dikarya</taxon>
        <taxon>Ascomycota</taxon>
        <taxon>Pezizomycotina</taxon>
        <taxon>Dothideomycetes</taxon>
        <taxon>Pleosporomycetidae</taxon>
        <taxon>Pleosporales</taxon>
        <taxon>Lophiotremataceae</taxon>
        <taxon>Lophiotrema</taxon>
    </lineage>
</organism>
<dbReference type="EMBL" id="ML977330">
    <property type="protein sequence ID" value="KAF2112691.1"/>
    <property type="molecule type" value="Genomic_DNA"/>
</dbReference>
<evidence type="ECO:0000313" key="2">
    <source>
        <dbReference type="EMBL" id="KAF2112691.1"/>
    </source>
</evidence>
<keyword evidence="3" id="KW-1185">Reference proteome</keyword>